<dbReference type="EMBL" id="MW911666">
    <property type="protein sequence ID" value="QXV89275.1"/>
    <property type="molecule type" value="Genomic_DNA"/>
</dbReference>
<proteinExistence type="predicted"/>
<evidence type="ECO:0000313" key="3">
    <source>
        <dbReference type="EMBL" id="QXV91611.1"/>
    </source>
</evidence>
<geneLocation type="plasmid" evidence="2">
    <name>phvKpST15_NDM-1_2501</name>
</geneLocation>
<sequence length="37" mass="4278">MTHYEDGLLTRPGKENVIPLNLPGRTAGVLFRWLRKK</sequence>
<dbReference type="AlphaFoldDB" id="A0A8F7KTI1"/>
<name>A0A8F7KTI1_KLEPN</name>
<dbReference type="EMBL" id="MW911671">
    <property type="protein sequence ID" value="QXV91611.1"/>
    <property type="molecule type" value="Genomic_DNA"/>
</dbReference>
<geneLocation type="plasmid" evidence="1">
    <name>phvKpST395_NDM-1_1971</name>
</geneLocation>
<accession>A0A8F7KTI1</accession>
<dbReference type="EMBL" id="MW911669">
    <property type="protein sequence ID" value="QXV90617.1"/>
    <property type="molecule type" value="Genomic_DNA"/>
</dbReference>
<evidence type="ECO:0000313" key="2">
    <source>
        <dbReference type="EMBL" id="QXV90617.1"/>
    </source>
</evidence>
<keyword evidence="3" id="KW-0614">Plasmid</keyword>
<geneLocation type="plasmid" evidence="3">
    <name>phvKpST147_NDM-1_2566</name>
</geneLocation>
<reference evidence="3" key="1">
    <citation type="journal article" date="2021" name="Antibiotics">
        <title>Emergence of Hybrid Resistance and Virulence Plasmids Harboring New Delhi Metallo-beta-Lactamase in Klebsiella pneumoniae in Russia.</title>
        <authorList>
            <person name="Starkova P."/>
            <person name="Lazareva I."/>
            <person name="Avdeeva A."/>
            <person name="Sulian O."/>
            <person name="Likholetova D."/>
            <person name="Ageevets V."/>
            <person name="Lebedeva M."/>
            <person name="Gostev V."/>
            <person name="Sopova J."/>
            <person name="Sidorenko S."/>
        </authorList>
    </citation>
    <scope>NUCLEOTIDE SEQUENCE</scope>
    <source>
        <plasmid evidence="3">phvKpST147_NDM-1_2566</plasmid>
        <plasmid evidence="2">phvKpST15_NDM-1_2501</plasmid>
        <plasmid evidence="1">phvKpST395_NDM-1_1971</plasmid>
    </source>
</reference>
<protein>
    <submittedName>
        <fullName evidence="3">Uncharacterized protein</fullName>
    </submittedName>
</protein>
<evidence type="ECO:0000313" key="1">
    <source>
        <dbReference type="EMBL" id="QXV89275.1"/>
    </source>
</evidence>
<organism evidence="3">
    <name type="scientific">Klebsiella pneumoniae subsp. pneumoniae</name>
    <dbReference type="NCBI Taxonomy" id="72407"/>
    <lineage>
        <taxon>Bacteria</taxon>
        <taxon>Pseudomonadati</taxon>
        <taxon>Pseudomonadota</taxon>
        <taxon>Gammaproteobacteria</taxon>
        <taxon>Enterobacterales</taxon>
        <taxon>Enterobacteriaceae</taxon>
        <taxon>Klebsiella/Raoultella group</taxon>
        <taxon>Klebsiella</taxon>
        <taxon>Klebsiella pneumoniae complex</taxon>
    </lineage>
</organism>